<feature type="region of interest" description="Disordered" evidence="1">
    <location>
        <begin position="29"/>
        <end position="57"/>
    </location>
</feature>
<evidence type="ECO:0000256" key="1">
    <source>
        <dbReference type="SAM" id="MobiDB-lite"/>
    </source>
</evidence>
<dbReference type="EMBL" id="PDCK01000045">
    <property type="protein sequence ID" value="PRQ17986.1"/>
    <property type="molecule type" value="Genomic_DNA"/>
</dbReference>
<dbReference type="AlphaFoldDB" id="A0A2P6P7T0"/>
<comment type="caution">
    <text evidence="2">The sequence shown here is derived from an EMBL/GenBank/DDBJ whole genome shotgun (WGS) entry which is preliminary data.</text>
</comment>
<name>A0A2P6P7T0_ROSCH</name>
<evidence type="ECO:0000313" key="2">
    <source>
        <dbReference type="EMBL" id="PRQ17986.1"/>
    </source>
</evidence>
<feature type="region of interest" description="Disordered" evidence="1">
    <location>
        <begin position="75"/>
        <end position="98"/>
    </location>
</feature>
<gene>
    <name evidence="2" type="ORF">RchiOBHm_Chr7g0200921</name>
</gene>
<sequence>MHVRRFRSQFSPPFPYYFLFDHPPFSHLSKPSSIMDNSNNGRQRTQVPKVKPTTPSTSQCWYSCLLKMSTSRPLKPIGKHSGSMSSSCSGKGRSRSKH</sequence>
<evidence type="ECO:0000313" key="3">
    <source>
        <dbReference type="Proteomes" id="UP000238479"/>
    </source>
</evidence>
<feature type="compositionally biased region" description="Low complexity" evidence="1">
    <location>
        <begin position="79"/>
        <end position="91"/>
    </location>
</feature>
<organism evidence="2 3">
    <name type="scientific">Rosa chinensis</name>
    <name type="common">China rose</name>
    <dbReference type="NCBI Taxonomy" id="74649"/>
    <lineage>
        <taxon>Eukaryota</taxon>
        <taxon>Viridiplantae</taxon>
        <taxon>Streptophyta</taxon>
        <taxon>Embryophyta</taxon>
        <taxon>Tracheophyta</taxon>
        <taxon>Spermatophyta</taxon>
        <taxon>Magnoliopsida</taxon>
        <taxon>eudicotyledons</taxon>
        <taxon>Gunneridae</taxon>
        <taxon>Pentapetalae</taxon>
        <taxon>rosids</taxon>
        <taxon>fabids</taxon>
        <taxon>Rosales</taxon>
        <taxon>Rosaceae</taxon>
        <taxon>Rosoideae</taxon>
        <taxon>Rosoideae incertae sedis</taxon>
        <taxon>Rosa</taxon>
    </lineage>
</organism>
<reference evidence="2 3" key="1">
    <citation type="journal article" date="2018" name="Nat. Genet.">
        <title>The Rosa genome provides new insights in the design of modern roses.</title>
        <authorList>
            <person name="Bendahmane M."/>
        </authorList>
    </citation>
    <scope>NUCLEOTIDE SEQUENCE [LARGE SCALE GENOMIC DNA]</scope>
    <source>
        <strain evidence="3">cv. Old Blush</strain>
    </source>
</reference>
<proteinExistence type="predicted"/>
<dbReference type="Gramene" id="PRQ17986">
    <property type="protein sequence ID" value="PRQ17986"/>
    <property type="gene ID" value="RchiOBHm_Chr7g0200921"/>
</dbReference>
<protein>
    <submittedName>
        <fullName evidence="2">Uncharacterized protein</fullName>
    </submittedName>
</protein>
<feature type="compositionally biased region" description="Polar residues" evidence="1">
    <location>
        <begin position="29"/>
        <end position="46"/>
    </location>
</feature>
<keyword evidence="3" id="KW-1185">Reference proteome</keyword>
<accession>A0A2P6P7T0</accession>
<dbReference type="Proteomes" id="UP000238479">
    <property type="component" value="Chromosome 7"/>
</dbReference>